<gene>
    <name evidence="1" type="ORF">C900_03581</name>
</gene>
<dbReference type="Gene3D" id="3.40.50.12580">
    <property type="match status" value="1"/>
</dbReference>
<dbReference type="SUPFAM" id="SSF53756">
    <property type="entry name" value="UDP-Glycosyltransferase/glycogen phosphorylase"/>
    <property type="match status" value="1"/>
</dbReference>
<keyword evidence="2" id="KW-1185">Reference proteome</keyword>
<dbReference type="EMBL" id="AMZN01000051">
    <property type="protein sequence ID" value="ELR70600.1"/>
    <property type="molecule type" value="Genomic_DNA"/>
</dbReference>
<evidence type="ECO:0000313" key="2">
    <source>
        <dbReference type="Proteomes" id="UP000011135"/>
    </source>
</evidence>
<evidence type="ECO:0000313" key="1">
    <source>
        <dbReference type="EMBL" id="ELR70600.1"/>
    </source>
</evidence>
<dbReference type="AlphaFoldDB" id="L8JP31"/>
<dbReference type="STRING" id="1237149.C900_03581"/>
<sequence>MRNREIILVVVNNSLGEVHFILPYLIKARKECDLDIYFYFVNSKIYDKTVNDTFFYDQISQNASILKPSEIFSFLLKKRKRVSLILKDTTPVSSSNIVVKIRHCCPYAKLIFFPHAYALLGYKEQGRNENYVYKKEDEVADYVLYGHPFDKPWLRQRFPERKLVFSGALGYTSWWRAYVSSYVEANLKNPATTDGKSMVVLFTIRDVHRIYLNAENFEYLFRTALKVLFDSTNHFVIIKPHPRQNINSLESFLSGYDSNRYTIQYHNTFVLACLADINLSFWSSAVTDCLAMGVPALEFHKFHVPFSQTVESEGGLESFYTHLGLAEKVTSGEELEGLLKLNEQGLSKMLRKQQKTFYKIFPDDQVGFNNFKALINREERSGYTMNRSAKSLFYFFLKSIYRKLKPV</sequence>
<name>L8JP31_9BACT</name>
<dbReference type="RefSeq" id="WP_009580957.1">
    <property type="nucleotide sequence ID" value="NZ_AMZN01000051.1"/>
</dbReference>
<proteinExistence type="predicted"/>
<dbReference type="InterPro" id="IPR043148">
    <property type="entry name" value="TagF_C"/>
</dbReference>
<organism evidence="1 2">
    <name type="scientific">Fulvivirga imtechensis AK7</name>
    <dbReference type="NCBI Taxonomy" id="1237149"/>
    <lineage>
        <taxon>Bacteria</taxon>
        <taxon>Pseudomonadati</taxon>
        <taxon>Bacteroidota</taxon>
        <taxon>Cytophagia</taxon>
        <taxon>Cytophagales</taxon>
        <taxon>Fulvivirgaceae</taxon>
        <taxon>Fulvivirga</taxon>
    </lineage>
</organism>
<comment type="caution">
    <text evidence="1">The sequence shown here is derived from an EMBL/GenBank/DDBJ whole genome shotgun (WGS) entry which is preliminary data.</text>
</comment>
<reference evidence="1 2" key="1">
    <citation type="submission" date="2012-12" db="EMBL/GenBank/DDBJ databases">
        <title>Genome assembly of Fulvivirga imtechensis AK7.</title>
        <authorList>
            <person name="Nupur N."/>
            <person name="Khatri I."/>
            <person name="Kumar R."/>
            <person name="Subramanian S."/>
            <person name="Pinnaka A."/>
        </authorList>
    </citation>
    <scope>NUCLEOTIDE SEQUENCE [LARGE SCALE GENOMIC DNA]</scope>
    <source>
        <strain evidence="1 2">AK7</strain>
    </source>
</reference>
<dbReference type="OrthoDB" id="5430637at2"/>
<dbReference type="Proteomes" id="UP000011135">
    <property type="component" value="Unassembled WGS sequence"/>
</dbReference>
<accession>L8JP31</accession>
<protein>
    <submittedName>
        <fullName evidence="1">Uncharacterized protein</fullName>
    </submittedName>
</protein>